<comment type="caution">
    <text evidence="1">The sequence shown here is derived from an EMBL/GenBank/DDBJ whole genome shotgun (WGS) entry which is preliminary data.</text>
</comment>
<gene>
    <name evidence="1" type="ORF">E6K80_06195</name>
</gene>
<evidence type="ECO:0000313" key="1">
    <source>
        <dbReference type="EMBL" id="TMQ71241.1"/>
    </source>
</evidence>
<proteinExistence type="predicted"/>
<evidence type="ECO:0000313" key="2">
    <source>
        <dbReference type="Proteomes" id="UP000319836"/>
    </source>
</evidence>
<reference evidence="1 2" key="1">
    <citation type="journal article" date="2019" name="Nat. Microbiol.">
        <title>Mediterranean grassland soil C-N compound turnover is dependent on rainfall and depth, and is mediated by genomically divergent microorganisms.</title>
        <authorList>
            <person name="Diamond S."/>
            <person name="Andeer P.F."/>
            <person name="Li Z."/>
            <person name="Crits-Christoph A."/>
            <person name="Burstein D."/>
            <person name="Anantharaman K."/>
            <person name="Lane K.R."/>
            <person name="Thomas B.C."/>
            <person name="Pan C."/>
            <person name="Northen T.R."/>
            <person name="Banfield J.F."/>
        </authorList>
    </citation>
    <scope>NUCLEOTIDE SEQUENCE [LARGE SCALE GENOMIC DNA]</scope>
    <source>
        <strain evidence="1">WS_10</strain>
    </source>
</reference>
<dbReference type="Proteomes" id="UP000319836">
    <property type="component" value="Unassembled WGS sequence"/>
</dbReference>
<dbReference type="EMBL" id="VBPA01000139">
    <property type="protein sequence ID" value="TMQ71241.1"/>
    <property type="molecule type" value="Genomic_DNA"/>
</dbReference>
<protein>
    <submittedName>
        <fullName evidence="1">Uncharacterized protein</fullName>
    </submittedName>
</protein>
<sequence length="83" mass="9472">MRHRQHEIAALGGLVERGRERDLERHLVHRRGEPSPCRDRVHRIGSMNAERSDLALTHGADQALHVGERADRFVIERAIEAHG</sequence>
<organism evidence="1 2">
    <name type="scientific">Eiseniibacteriota bacterium</name>
    <dbReference type="NCBI Taxonomy" id="2212470"/>
    <lineage>
        <taxon>Bacteria</taxon>
        <taxon>Candidatus Eiseniibacteriota</taxon>
    </lineage>
</organism>
<name>A0A538U5T0_UNCEI</name>
<accession>A0A538U5T0</accession>
<dbReference type="AlphaFoldDB" id="A0A538U5T0"/>
<feature type="non-terminal residue" evidence="1">
    <location>
        <position position="83"/>
    </location>
</feature>